<accession>A0ABV2JLG9</accession>
<dbReference type="Proteomes" id="UP001549055">
    <property type="component" value="Unassembled WGS sequence"/>
</dbReference>
<evidence type="ECO:0000256" key="5">
    <source>
        <dbReference type="ARBA" id="ARBA00023315"/>
    </source>
</evidence>
<dbReference type="SUPFAM" id="SSF52317">
    <property type="entry name" value="Class I glutamine amidotransferase-like"/>
    <property type="match status" value="1"/>
</dbReference>
<feature type="binding site" evidence="7">
    <location>
        <position position="249"/>
    </location>
    <ligand>
        <name>substrate</name>
    </ligand>
</feature>
<proteinExistence type="inferred from homology"/>
<keyword evidence="1 7" id="KW-0963">Cytoplasm</keyword>
<keyword evidence="2 7" id="KW-0028">Amino-acid biosynthesis</keyword>
<comment type="subcellular location">
    <subcellularLocation>
        <location evidence="7">Cytoplasm</location>
    </subcellularLocation>
</comment>
<feature type="site" description="Important for substrate specificity" evidence="7">
    <location>
        <position position="192"/>
    </location>
</feature>
<comment type="pathway">
    <text evidence="7">Amino-acid biosynthesis; L-methionine biosynthesis via de novo pathway; O-acetyl-L-homoserine from L-homoserine: step 1/1.</text>
</comment>
<dbReference type="PIRSF" id="PIRSF000450">
    <property type="entry name" value="H_ser_succinyltr"/>
    <property type="match status" value="1"/>
</dbReference>
<evidence type="ECO:0000313" key="8">
    <source>
        <dbReference type="EMBL" id="MET3643753.1"/>
    </source>
</evidence>
<dbReference type="InterPro" id="IPR033752">
    <property type="entry name" value="MetA_family"/>
</dbReference>
<sequence>MPIKIDRGLPAVEILRTENIFVMDDNRAQHQDIRPMNILILNLMPQKIVTETQLLRLLANTPLQLEVEFLHMVSHQSKNTRTDHLETFYKTFDQIKGRYFDGLIVTGAPVENLSFEEVDYWSELQRVFEWSKSHVYSTLHICWGAQAGLYARYGVQKHSKSRKLSGVYQQEVVKTDSPLMRGFDDVFSAPHSRYTEVLAEDIAQFSNLEILSDGQDVGLSIVASKDMREVYSFGHLEYDRDTLKKEYERDLLAGKAPHVPEHYFRQDDPTTRPALSWNLAAAQFFNNWINYAVYQETPYDWETFEQSAFSASL</sequence>
<evidence type="ECO:0000256" key="1">
    <source>
        <dbReference type="ARBA" id="ARBA00022490"/>
    </source>
</evidence>
<dbReference type="EMBL" id="JBEPMK010000001">
    <property type="protein sequence ID" value="MET3643753.1"/>
    <property type="molecule type" value="Genomic_DNA"/>
</dbReference>
<dbReference type="Pfam" id="PF04204">
    <property type="entry name" value="HTS"/>
    <property type="match status" value="1"/>
</dbReference>
<dbReference type="NCBIfam" id="TIGR01001">
    <property type="entry name" value="metA"/>
    <property type="match status" value="1"/>
</dbReference>
<comment type="function">
    <text evidence="7">Transfers an acetyl group from acetyl-CoA to L-homoserine, forming acetyl-L-homoserine.</text>
</comment>
<feature type="site" description="Important for acyl-CoA specificity" evidence="7">
    <location>
        <position position="111"/>
    </location>
</feature>
<feature type="binding site" evidence="7">
    <location>
        <position position="192"/>
    </location>
    <ligand>
        <name>substrate</name>
    </ligand>
</feature>
<organism evidence="8 9">
    <name type="scientific">Streptococcus gallinaceus</name>
    <dbReference type="NCBI Taxonomy" id="165758"/>
    <lineage>
        <taxon>Bacteria</taxon>
        <taxon>Bacillati</taxon>
        <taxon>Bacillota</taxon>
        <taxon>Bacilli</taxon>
        <taxon>Lactobacillales</taxon>
        <taxon>Streptococcaceae</taxon>
        <taxon>Streptococcus</taxon>
    </lineage>
</organism>
<evidence type="ECO:0000256" key="6">
    <source>
        <dbReference type="ARBA" id="ARBA00049043"/>
    </source>
</evidence>
<keyword evidence="4 7" id="KW-0486">Methionine biosynthesis</keyword>
<keyword evidence="3 7" id="KW-0808">Transferase</keyword>
<dbReference type="InterPro" id="IPR029062">
    <property type="entry name" value="Class_I_gatase-like"/>
</dbReference>
<reference evidence="8 9" key="1">
    <citation type="submission" date="2024-06" db="EMBL/GenBank/DDBJ databases">
        <title>Genomic Encyclopedia of Type Strains, Phase IV (KMG-IV): sequencing the most valuable type-strain genomes for metagenomic binning, comparative biology and taxonomic classification.</title>
        <authorList>
            <person name="Goeker M."/>
        </authorList>
    </citation>
    <scope>NUCLEOTIDE SEQUENCE [LARGE SCALE GENOMIC DNA]</scope>
    <source>
        <strain evidence="8 9">DSM 15349</strain>
    </source>
</reference>
<evidence type="ECO:0000256" key="2">
    <source>
        <dbReference type="ARBA" id="ARBA00022605"/>
    </source>
</evidence>
<feature type="active site" description="Acyl-thioester intermediate" evidence="7">
    <location>
        <position position="142"/>
    </location>
</feature>
<protein>
    <recommendedName>
        <fullName evidence="7">Homoserine O-acetyltransferase</fullName>
        <shortName evidence="7">HAT</shortName>
        <ecNumber evidence="7">2.3.1.31</ecNumber>
    </recommendedName>
    <alternativeName>
        <fullName evidence="7">Homoserine transacetylase</fullName>
        <shortName evidence="7">HTA</shortName>
    </alternativeName>
</protein>
<evidence type="ECO:0000313" key="9">
    <source>
        <dbReference type="Proteomes" id="UP001549055"/>
    </source>
</evidence>
<name>A0ABV2JLG9_9STRE</name>
<evidence type="ECO:0000256" key="7">
    <source>
        <dbReference type="HAMAP-Rule" id="MF_00295"/>
    </source>
</evidence>
<dbReference type="InterPro" id="IPR005697">
    <property type="entry name" value="HST_MetA"/>
</dbReference>
<dbReference type="CDD" id="cd03131">
    <property type="entry name" value="GATase1_HTS"/>
    <property type="match status" value="1"/>
</dbReference>
<dbReference type="GO" id="GO:0008899">
    <property type="term" value="F:homoserine O-succinyltransferase activity"/>
    <property type="evidence" value="ECO:0007669"/>
    <property type="project" value="UniProtKB-EC"/>
</dbReference>
<evidence type="ECO:0000256" key="4">
    <source>
        <dbReference type="ARBA" id="ARBA00023167"/>
    </source>
</evidence>
<dbReference type="PANTHER" id="PTHR20919">
    <property type="entry name" value="HOMOSERINE O-SUCCINYLTRANSFERASE"/>
    <property type="match status" value="1"/>
</dbReference>
<feature type="active site" description="Proton acceptor" evidence="7">
    <location>
        <position position="235"/>
    </location>
</feature>
<gene>
    <name evidence="7" type="primary">metAA</name>
    <name evidence="8" type="ORF">ABID27_000370</name>
</gene>
<keyword evidence="9" id="KW-1185">Reference proteome</keyword>
<feature type="binding site" evidence="7">
    <location>
        <position position="163"/>
    </location>
    <ligand>
        <name>substrate</name>
    </ligand>
</feature>
<dbReference type="Gene3D" id="3.40.50.880">
    <property type="match status" value="1"/>
</dbReference>
<dbReference type="PANTHER" id="PTHR20919:SF0">
    <property type="entry name" value="HOMOSERINE O-SUCCINYLTRANSFERASE"/>
    <property type="match status" value="1"/>
</dbReference>
<keyword evidence="5 7" id="KW-0012">Acyltransferase</keyword>
<comment type="catalytic activity">
    <reaction evidence="6 7">
        <text>L-homoserine + acetyl-CoA = O-acetyl-L-homoserine + CoA</text>
        <dbReference type="Rhea" id="RHEA:13701"/>
        <dbReference type="ChEBI" id="CHEBI:57287"/>
        <dbReference type="ChEBI" id="CHEBI:57288"/>
        <dbReference type="ChEBI" id="CHEBI:57476"/>
        <dbReference type="ChEBI" id="CHEBI:57716"/>
        <dbReference type="EC" id="2.3.1.31"/>
    </reaction>
</comment>
<comment type="similarity">
    <text evidence="7">Belongs to the MetA family.</text>
</comment>
<comment type="caution">
    <text evidence="7">Lacks conserved residue(s) required for the propagation of feature annotation.</text>
</comment>
<feature type="active site" evidence="7">
    <location>
        <position position="237"/>
    </location>
</feature>
<dbReference type="EC" id="2.3.1.31" evidence="7"/>
<evidence type="ECO:0000256" key="3">
    <source>
        <dbReference type="ARBA" id="ARBA00022679"/>
    </source>
</evidence>
<comment type="caution">
    <text evidence="8">The sequence shown here is derived from an EMBL/GenBank/DDBJ whole genome shotgun (WGS) entry which is preliminary data.</text>
</comment>
<dbReference type="RefSeq" id="WP_253363052.1">
    <property type="nucleotide sequence ID" value="NZ_JALJXU010000001.1"/>
</dbReference>
<dbReference type="HAMAP" id="MF_00295">
    <property type="entry name" value="MetA_acyltransf"/>
    <property type="match status" value="1"/>
</dbReference>